<gene>
    <name evidence="5" type="ORF">ACFOGJ_02165</name>
</gene>
<evidence type="ECO:0000256" key="3">
    <source>
        <dbReference type="SAM" id="MobiDB-lite"/>
    </source>
</evidence>
<name>A0ABV7KUR1_9PROT</name>
<comment type="caution">
    <text evidence="5">The sequence shown here is derived from an EMBL/GenBank/DDBJ whole genome shotgun (WGS) entry which is preliminary data.</text>
</comment>
<evidence type="ECO:0000256" key="1">
    <source>
        <dbReference type="ARBA" id="ARBA00008324"/>
    </source>
</evidence>
<dbReference type="PANTHER" id="PTHR21660:SF1">
    <property type="entry name" value="ACYL-COENZYME A THIOESTERASE 13"/>
    <property type="match status" value="1"/>
</dbReference>
<evidence type="ECO:0000256" key="2">
    <source>
        <dbReference type="ARBA" id="ARBA00022801"/>
    </source>
</evidence>
<accession>A0ABV7KUR1</accession>
<dbReference type="EC" id="3.1.2.-" evidence="5"/>
<dbReference type="SUPFAM" id="SSF54637">
    <property type="entry name" value="Thioesterase/thiol ester dehydrase-isomerase"/>
    <property type="match status" value="1"/>
</dbReference>
<dbReference type="RefSeq" id="WP_379897762.1">
    <property type="nucleotide sequence ID" value="NZ_JBHRTR010000005.1"/>
</dbReference>
<protein>
    <submittedName>
        <fullName evidence="5">PaaI family thioesterase</fullName>
        <ecNumber evidence="5">3.1.2.-</ecNumber>
    </submittedName>
</protein>
<dbReference type="InterPro" id="IPR006683">
    <property type="entry name" value="Thioestr_dom"/>
</dbReference>
<reference evidence="6" key="1">
    <citation type="journal article" date="2019" name="Int. J. Syst. Evol. Microbiol.">
        <title>The Global Catalogue of Microorganisms (GCM) 10K type strain sequencing project: providing services to taxonomists for standard genome sequencing and annotation.</title>
        <authorList>
            <consortium name="The Broad Institute Genomics Platform"/>
            <consortium name="The Broad Institute Genome Sequencing Center for Infectious Disease"/>
            <person name="Wu L."/>
            <person name="Ma J."/>
        </authorList>
    </citation>
    <scope>NUCLEOTIDE SEQUENCE [LARGE SCALE GENOMIC DNA]</scope>
    <source>
        <strain evidence="6">KCTC 42964</strain>
    </source>
</reference>
<keyword evidence="6" id="KW-1185">Reference proteome</keyword>
<dbReference type="CDD" id="cd03443">
    <property type="entry name" value="PaaI_thioesterase"/>
    <property type="match status" value="1"/>
</dbReference>
<dbReference type="GO" id="GO:0016787">
    <property type="term" value="F:hydrolase activity"/>
    <property type="evidence" value="ECO:0007669"/>
    <property type="project" value="UniProtKB-KW"/>
</dbReference>
<dbReference type="InterPro" id="IPR039298">
    <property type="entry name" value="ACOT13"/>
</dbReference>
<dbReference type="Pfam" id="PF03061">
    <property type="entry name" value="4HBT"/>
    <property type="match status" value="1"/>
</dbReference>
<evidence type="ECO:0000313" key="5">
    <source>
        <dbReference type="EMBL" id="MFC3226014.1"/>
    </source>
</evidence>
<dbReference type="NCBIfam" id="TIGR00369">
    <property type="entry name" value="unchar_dom_1"/>
    <property type="match status" value="1"/>
</dbReference>
<dbReference type="EMBL" id="JBHRTR010000005">
    <property type="protein sequence ID" value="MFC3226014.1"/>
    <property type="molecule type" value="Genomic_DNA"/>
</dbReference>
<feature type="domain" description="Thioesterase" evidence="4">
    <location>
        <begin position="56"/>
        <end position="129"/>
    </location>
</feature>
<organism evidence="5 6">
    <name type="scientific">Marinibaculum pumilum</name>
    <dbReference type="NCBI Taxonomy" id="1766165"/>
    <lineage>
        <taxon>Bacteria</taxon>
        <taxon>Pseudomonadati</taxon>
        <taxon>Pseudomonadota</taxon>
        <taxon>Alphaproteobacteria</taxon>
        <taxon>Rhodospirillales</taxon>
        <taxon>Rhodospirillaceae</taxon>
        <taxon>Marinibaculum</taxon>
    </lineage>
</organism>
<proteinExistence type="inferred from homology"/>
<dbReference type="InterPro" id="IPR029069">
    <property type="entry name" value="HotDog_dom_sf"/>
</dbReference>
<dbReference type="Gene3D" id="3.10.129.10">
    <property type="entry name" value="Hotdog Thioesterase"/>
    <property type="match status" value="1"/>
</dbReference>
<feature type="region of interest" description="Disordered" evidence="3">
    <location>
        <begin position="140"/>
        <end position="168"/>
    </location>
</feature>
<keyword evidence="2 5" id="KW-0378">Hydrolase</keyword>
<sequence length="168" mass="18145">MSPPRGIPDGFVERPTRGPFARLVGPYYEAPARGSDASETVRRGFQVEERHTNALGIAHGGMLMAFLDSVLAGAVATVAEGSFVTLRMTTDFLAPARRGDWVEGQAAVTRQTRSVCFVRGELRVGERRVATADAVFRLLPRRHAEQPDSGPSQTQAPPSERTEPGETG</sequence>
<evidence type="ECO:0000313" key="6">
    <source>
        <dbReference type="Proteomes" id="UP001595528"/>
    </source>
</evidence>
<dbReference type="InterPro" id="IPR003736">
    <property type="entry name" value="PAAI_dom"/>
</dbReference>
<dbReference type="PANTHER" id="PTHR21660">
    <property type="entry name" value="THIOESTERASE SUPERFAMILY MEMBER-RELATED"/>
    <property type="match status" value="1"/>
</dbReference>
<dbReference type="Proteomes" id="UP001595528">
    <property type="component" value="Unassembled WGS sequence"/>
</dbReference>
<evidence type="ECO:0000259" key="4">
    <source>
        <dbReference type="Pfam" id="PF03061"/>
    </source>
</evidence>
<comment type="similarity">
    <text evidence="1">Belongs to the thioesterase PaaI family.</text>
</comment>